<keyword evidence="5 11" id="KW-0812">Transmembrane</keyword>
<keyword evidence="14" id="KW-0732">Signal</keyword>
<dbReference type="Proteomes" id="UP000001399">
    <property type="component" value="Chromosome"/>
</dbReference>
<dbReference type="HOGENOM" id="CLU_008287_15_2_5"/>
<dbReference type="PANTHER" id="PTHR32552">
    <property type="entry name" value="FERRICHROME IRON RECEPTOR-RELATED"/>
    <property type="match status" value="1"/>
</dbReference>
<dbReference type="InterPro" id="IPR039426">
    <property type="entry name" value="TonB-dep_rcpt-like"/>
</dbReference>
<keyword evidence="7" id="KW-0406">Ion transport</keyword>
<dbReference type="GO" id="GO:0006826">
    <property type="term" value="P:iron ion transport"/>
    <property type="evidence" value="ECO:0007669"/>
    <property type="project" value="UniProtKB-KW"/>
</dbReference>
<dbReference type="OrthoDB" id="8428213at2"/>
<keyword evidence="6" id="KW-0408">Iron</keyword>
<keyword evidence="8 12" id="KW-0798">TonB box</keyword>
<dbReference type="InterPro" id="IPR000531">
    <property type="entry name" value="Beta-barrel_TonB"/>
</dbReference>
<dbReference type="STRING" id="648757.Rvan_1226"/>
<keyword evidence="3 11" id="KW-1134">Transmembrane beta strand</keyword>
<keyword evidence="4" id="KW-0410">Iron transport</keyword>
<evidence type="ECO:0000256" key="11">
    <source>
        <dbReference type="PROSITE-ProRule" id="PRU01360"/>
    </source>
</evidence>
<evidence type="ECO:0000259" key="16">
    <source>
        <dbReference type="Pfam" id="PF07715"/>
    </source>
</evidence>
<dbReference type="InterPro" id="IPR012910">
    <property type="entry name" value="Plug_dom"/>
</dbReference>
<evidence type="ECO:0000256" key="12">
    <source>
        <dbReference type="PROSITE-ProRule" id="PRU10143"/>
    </source>
</evidence>
<dbReference type="GO" id="GO:0009279">
    <property type="term" value="C:cell outer membrane"/>
    <property type="evidence" value="ECO:0007669"/>
    <property type="project" value="UniProtKB-SubCell"/>
</dbReference>
<keyword evidence="2 11" id="KW-0813">Transport</keyword>
<evidence type="ECO:0000313" key="17">
    <source>
        <dbReference type="EMBL" id="ADP70495.1"/>
    </source>
</evidence>
<evidence type="ECO:0000256" key="6">
    <source>
        <dbReference type="ARBA" id="ARBA00023004"/>
    </source>
</evidence>
<name>E3I545_RHOVT</name>
<dbReference type="AlphaFoldDB" id="E3I545"/>
<dbReference type="InterPro" id="IPR036942">
    <property type="entry name" value="Beta-barrel_TonB_sf"/>
</dbReference>
<organism evidence="17 18">
    <name type="scientific">Rhodomicrobium vannielii (strain ATCC 17100 / DSM 162 / LMG 4299 / NCIMB 10020 / ATH 3.1.1)</name>
    <dbReference type="NCBI Taxonomy" id="648757"/>
    <lineage>
        <taxon>Bacteria</taxon>
        <taxon>Pseudomonadati</taxon>
        <taxon>Pseudomonadota</taxon>
        <taxon>Alphaproteobacteria</taxon>
        <taxon>Hyphomicrobiales</taxon>
        <taxon>Hyphomicrobiaceae</taxon>
        <taxon>Rhodomicrobium</taxon>
    </lineage>
</organism>
<evidence type="ECO:0000256" key="3">
    <source>
        <dbReference type="ARBA" id="ARBA00022452"/>
    </source>
</evidence>
<dbReference type="eggNOG" id="COG4771">
    <property type="taxonomic scope" value="Bacteria"/>
</dbReference>
<feature type="signal peptide" evidence="14">
    <location>
        <begin position="1"/>
        <end position="31"/>
    </location>
</feature>
<dbReference type="EMBL" id="CP002292">
    <property type="protein sequence ID" value="ADP70495.1"/>
    <property type="molecule type" value="Genomic_DNA"/>
</dbReference>
<protein>
    <submittedName>
        <fullName evidence="17">TonB-dependent receptor</fullName>
    </submittedName>
</protein>
<gene>
    <name evidence="17" type="ordered locus">Rvan_1226</name>
</gene>
<comment type="subcellular location">
    <subcellularLocation>
        <location evidence="1 11">Cell outer membrane</location>
        <topology evidence="1 11">Multi-pass membrane protein</topology>
    </subcellularLocation>
</comment>
<evidence type="ECO:0000256" key="1">
    <source>
        <dbReference type="ARBA" id="ARBA00004571"/>
    </source>
</evidence>
<keyword evidence="18" id="KW-1185">Reference proteome</keyword>
<evidence type="ECO:0000256" key="14">
    <source>
        <dbReference type="SAM" id="SignalP"/>
    </source>
</evidence>
<comment type="similarity">
    <text evidence="11 13">Belongs to the TonB-dependent receptor family.</text>
</comment>
<dbReference type="KEGG" id="rva:Rvan_1226"/>
<dbReference type="PANTHER" id="PTHR32552:SF81">
    <property type="entry name" value="TONB-DEPENDENT OUTER MEMBRANE RECEPTOR"/>
    <property type="match status" value="1"/>
</dbReference>
<dbReference type="PROSITE" id="PS52016">
    <property type="entry name" value="TONB_DEPENDENT_REC_3"/>
    <property type="match status" value="1"/>
</dbReference>
<dbReference type="Pfam" id="PF00593">
    <property type="entry name" value="TonB_dep_Rec_b-barrel"/>
    <property type="match status" value="1"/>
</dbReference>
<evidence type="ECO:0000256" key="4">
    <source>
        <dbReference type="ARBA" id="ARBA00022496"/>
    </source>
</evidence>
<evidence type="ECO:0000256" key="13">
    <source>
        <dbReference type="RuleBase" id="RU003357"/>
    </source>
</evidence>
<feature type="domain" description="TonB-dependent receptor-like beta-barrel" evidence="15">
    <location>
        <begin position="215"/>
        <end position="659"/>
    </location>
</feature>
<dbReference type="PROSITE" id="PS00430">
    <property type="entry name" value="TONB_DEPENDENT_REC_1"/>
    <property type="match status" value="1"/>
</dbReference>
<feature type="chain" id="PRO_5003171839" evidence="14">
    <location>
        <begin position="32"/>
        <end position="695"/>
    </location>
</feature>
<evidence type="ECO:0000256" key="9">
    <source>
        <dbReference type="ARBA" id="ARBA00023136"/>
    </source>
</evidence>
<dbReference type="RefSeq" id="WP_013418899.1">
    <property type="nucleotide sequence ID" value="NC_014664.1"/>
</dbReference>
<evidence type="ECO:0000256" key="2">
    <source>
        <dbReference type="ARBA" id="ARBA00022448"/>
    </source>
</evidence>
<feature type="short sequence motif" description="TonB box" evidence="12">
    <location>
        <begin position="40"/>
        <end position="46"/>
    </location>
</feature>
<keyword evidence="9 11" id="KW-0472">Membrane</keyword>
<dbReference type="InterPro" id="IPR010916">
    <property type="entry name" value="TonB_box_CS"/>
</dbReference>
<proteinExistence type="inferred from homology"/>
<evidence type="ECO:0000256" key="10">
    <source>
        <dbReference type="ARBA" id="ARBA00023237"/>
    </source>
</evidence>
<dbReference type="Pfam" id="PF07715">
    <property type="entry name" value="Plug"/>
    <property type="match status" value="1"/>
</dbReference>
<dbReference type="Gene3D" id="2.40.170.20">
    <property type="entry name" value="TonB-dependent receptor, beta-barrel domain"/>
    <property type="match status" value="1"/>
</dbReference>
<evidence type="ECO:0000313" key="18">
    <source>
        <dbReference type="Proteomes" id="UP000001399"/>
    </source>
</evidence>
<accession>E3I545</accession>
<evidence type="ECO:0000259" key="15">
    <source>
        <dbReference type="Pfam" id="PF00593"/>
    </source>
</evidence>
<dbReference type="SUPFAM" id="SSF56935">
    <property type="entry name" value="Porins"/>
    <property type="match status" value="1"/>
</dbReference>
<feature type="domain" description="TonB-dependent receptor plug" evidence="16">
    <location>
        <begin position="52"/>
        <end position="166"/>
    </location>
</feature>
<reference evidence="18" key="1">
    <citation type="journal article" date="2011" name="J. Bacteriol.">
        <title>Genome sequences of eight morphologically diverse alphaproteobacteria.</title>
        <authorList>
            <consortium name="US DOE Joint Genome Institute"/>
            <person name="Brown P.J."/>
            <person name="Kysela D.T."/>
            <person name="Buechlein A."/>
            <person name="Hemmerich C."/>
            <person name="Brun Y.V."/>
        </authorList>
    </citation>
    <scope>NUCLEOTIDE SEQUENCE [LARGE SCALE GENOMIC DNA]</scope>
    <source>
        <strain evidence="18">ATCC 17100 / ATH 3.1.1 / DSM 162 / LMG 4299</strain>
    </source>
</reference>
<evidence type="ECO:0000256" key="7">
    <source>
        <dbReference type="ARBA" id="ARBA00023065"/>
    </source>
</evidence>
<evidence type="ECO:0000256" key="5">
    <source>
        <dbReference type="ARBA" id="ARBA00022692"/>
    </source>
</evidence>
<keyword evidence="10 11" id="KW-0998">Cell outer membrane</keyword>
<evidence type="ECO:0000256" key="8">
    <source>
        <dbReference type="ARBA" id="ARBA00023077"/>
    </source>
</evidence>
<keyword evidence="17" id="KW-0675">Receptor</keyword>
<sequence>MLWGSRAAYAATMAFASTLVVVSASGQQAFAQEGTVALDTITVTGEKIERDIMETASSVSVISAEDLAKKQSAATVADAINDIPNVVYPGTVGAPIIRGQDTQGSNFGSTAFFGGTIPRATVNLDGHYSNFYELVYGGTSIWDVKSIEVFRGPQTTTQGANAIAGAIIVNTNDPTFNTEGAYQVEVGNHDKRRTSLMVNRPIIDNELAARFTLDYWSRSTFIDYTNPTFATGDNGVNFKTLNGRAKLLWTPTDIPGLTAKLTYAHTYNSRPTYEAASAPYEDLKNRTGSMPAYEQDTDSGVLDLSYDLGGEIKLFNQSQISSSHIARTIIPETLGAATIDQQNITNEARVTYGDVGSRLSGVTGVFIAHTTSEDWLNNRGISSFDDEKLNVGIYTESTYKLTDRWTLTGGLRYQRDNTQRWGSSAGFAPGQYLNFDETYDAWLPKVSLAYELIQDVTVGVLFNKGYTPGGVNLSFANSKYLTFDPETVNNYELFARAKMLDNKLTLTGNIFYADYSNAQRLQDDYLGSILYGAIVVNADSAEAYGLEVSGTYQLRDDFRIRAGTGLLHTRISEYTDAAGNAVNEGNKFGNAPGYTLSAGIDWDIIEKVKWSIDVRHTDGYYSADDNNPLYHVDNFTVANSRISYDWTDNTQLYAYVNNVFDERTPLWKYQDRSIGGVAANMLEPRMIGVGIKGKF</sequence>